<organism evidence="3">
    <name type="scientific">viral metagenome</name>
    <dbReference type="NCBI Taxonomy" id="1070528"/>
    <lineage>
        <taxon>unclassified sequences</taxon>
        <taxon>metagenomes</taxon>
        <taxon>organismal metagenomes</taxon>
    </lineage>
</organism>
<keyword evidence="1" id="KW-0472">Membrane</keyword>
<dbReference type="EMBL" id="MN740018">
    <property type="protein sequence ID" value="QHT84449.1"/>
    <property type="molecule type" value="Genomic_DNA"/>
</dbReference>
<keyword evidence="1" id="KW-0812">Transmembrane</keyword>
<feature type="domain" description="LicD/FKTN/FKRP nucleotidyltransferase" evidence="2">
    <location>
        <begin position="53"/>
        <end position="107"/>
    </location>
</feature>
<feature type="transmembrane region" description="Helical" evidence="1">
    <location>
        <begin position="239"/>
        <end position="256"/>
    </location>
</feature>
<evidence type="ECO:0000313" key="3">
    <source>
        <dbReference type="EMBL" id="QHT84449.1"/>
    </source>
</evidence>
<protein>
    <recommendedName>
        <fullName evidence="2">LicD/FKTN/FKRP nucleotidyltransferase domain-containing protein</fullName>
    </recommendedName>
</protein>
<dbReference type="PANTHER" id="PTHR43404:SF2">
    <property type="entry name" value="LIPOPOLYSACCHARIDE CHOLINEPHOSPHOTRANSFERASE LICD"/>
    <property type="match status" value="1"/>
</dbReference>
<dbReference type="PANTHER" id="PTHR43404">
    <property type="entry name" value="LIPOPOLYSACCHARIDE CHOLINEPHOSPHOTRANSFERASE LICD"/>
    <property type="match status" value="1"/>
</dbReference>
<dbReference type="InterPro" id="IPR052942">
    <property type="entry name" value="LPS_cholinephosphotransferase"/>
</dbReference>
<evidence type="ECO:0000259" key="2">
    <source>
        <dbReference type="Pfam" id="PF04991"/>
    </source>
</evidence>
<dbReference type="AlphaFoldDB" id="A0A6C0HV60"/>
<evidence type="ECO:0000256" key="1">
    <source>
        <dbReference type="SAM" id="Phobius"/>
    </source>
</evidence>
<sequence>MEQLLKNNSKYKIFNNEHIIRDDLIINNPIPITDSQILEELYLVIKYTTLFLEKHQIDYCIESGTLIGCVRHDGIIPWDNDIDIMIFKDGYFKLKTLVNEYNKNNFKILHVTPGFKLFYKDIAYGELFLYDYDENENVYRMAYPLINYNGSLEPTFITSDLYYSNQRYKKEYLFPTQMVLFEDFSVRAPNNIKEVLLTTYKKNLLECIYSPNKNNQHHAFKYNHYKLAIIIEKITVNKILLFLYIFINWLISKQIINIY</sequence>
<dbReference type="GO" id="GO:0009100">
    <property type="term" value="P:glycoprotein metabolic process"/>
    <property type="evidence" value="ECO:0007669"/>
    <property type="project" value="UniProtKB-ARBA"/>
</dbReference>
<keyword evidence="1" id="KW-1133">Transmembrane helix</keyword>
<accession>A0A6C0HV60</accession>
<name>A0A6C0HV60_9ZZZZ</name>
<reference evidence="3" key="1">
    <citation type="journal article" date="2020" name="Nature">
        <title>Giant virus diversity and host interactions through global metagenomics.</title>
        <authorList>
            <person name="Schulz F."/>
            <person name="Roux S."/>
            <person name="Paez-Espino D."/>
            <person name="Jungbluth S."/>
            <person name="Walsh D.A."/>
            <person name="Denef V.J."/>
            <person name="McMahon K.D."/>
            <person name="Konstantinidis K.T."/>
            <person name="Eloe-Fadrosh E.A."/>
            <person name="Kyrpides N.C."/>
            <person name="Woyke T."/>
        </authorList>
    </citation>
    <scope>NUCLEOTIDE SEQUENCE</scope>
    <source>
        <strain evidence="3">GVMAG-M-3300023184-177</strain>
    </source>
</reference>
<proteinExistence type="predicted"/>
<dbReference type="InterPro" id="IPR007074">
    <property type="entry name" value="LicD/FKTN/FKRP_NTP_transf"/>
</dbReference>
<dbReference type="Pfam" id="PF04991">
    <property type="entry name" value="LicD"/>
    <property type="match status" value="1"/>
</dbReference>